<evidence type="ECO:0000313" key="3">
    <source>
        <dbReference type="Proteomes" id="UP000011087"/>
    </source>
</evidence>
<dbReference type="KEGG" id="gtt:GUITHDRAFT_70228"/>
<dbReference type="STRING" id="905079.L1JFV0"/>
<name>L1JFV0_GUITC</name>
<keyword evidence="3" id="KW-1185">Reference proteome</keyword>
<reference evidence="1 3" key="1">
    <citation type="journal article" date="2012" name="Nature">
        <title>Algal genomes reveal evolutionary mosaicism and the fate of nucleomorphs.</title>
        <authorList>
            <consortium name="DOE Joint Genome Institute"/>
            <person name="Curtis B.A."/>
            <person name="Tanifuji G."/>
            <person name="Burki F."/>
            <person name="Gruber A."/>
            <person name="Irimia M."/>
            <person name="Maruyama S."/>
            <person name="Arias M.C."/>
            <person name="Ball S.G."/>
            <person name="Gile G.H."/>
            <person name="Hirakawa Y."/>
            <person name="Hopkins J.F."/>
            <person name="Kuo A."/>
            <person name="Rensing S.A."/>
            <person name="Schmutz J."/>
            <person name="Symeonidi A."/>
            <person name="Elias M."/>
            <person name="Eveleigh R.J."/>
            <person name="Herman E.K."/>
            <person name="Klute M.J."/>
            <person name="Nakayama T."/>
            <person name="Obornik M."/>
            <person name="Reyes-Prieto A."/>
            <person name="Armbrust E.V."/>
            <person name="Aves S.J."/>
            <person name="Beiko R.G."/>
            <person name="Coutinho P."/>
            <person name="Dacks J.B."/>
            <person name="Durnford D.G."/>
            <person name="Fast N.M."/>
            <person name="Green B.R."/>
            <person name="Grisdale C.J."/>
            <person name="Hempel F."/>
            <person name="Henrissat B."/>
            <person name="Hoppner M.P."/>
            <person name="Ishida K."/>
            <person name="Kim E."/>
            <person name="Koreny L."/>
            <person name="Kroth P.G."/>
            <person name="Liu Y."/>
            <person name="Malik S.B."/>
            <person name="Maier U.G."/>
            <person name="McRose D."/>
            <person name="Mock T."/>
            <person name="Neilson J.A."/>
            <person name="Onodera N.T."/>
            <person name="Poole A.M."/>
            <person name="Pritham E.J."/>
            <person name="Richards T.A."/>
            <person name="Rocap G."/>
            <person name="Roy S.W."/>
            <person name="Sarai C."/>
            <person name="Schaack S."/>
            <person name="Shirato S."/>
            <person name="Slamovits C.H."/>
            <person name="Spencer D.F."/>
            <person name="Suzuki S."/>
            <person name="Worden A.Z."/>
            <person name="Zauner S."/>
            <person name="Barry K."/>
            <person name="Bell C."/>
            <person name="Bharti A.K."/>
            <person name="Crow J.A."/>
            <person name="Grimwood J."/>
            <person name="Kramer R."/>
            <person name="Lindquist E."/>
            <person name="Lucas S."/>
            <person name="Salamov A."/>
            <person name="McFadden G.I."/>
            <person name="Lane C.E."/>
            <person name="Keeling P.J."/>
            <person name="Gray M.W."/>
            <person name="Grigoriev I.V."/>
            <person name="Archibald J.M."/>
        </authorList>
    </citation>
    <scope>NUCLEOTIDE SEQUENCE</scope>
    <source>
        <strain evidence="1 3">CCMP2712</strain>
    </source>
</reference>
<dbReference type="OMA" id="HAESECA"/>
<evidence type="ECO:0000313" key="2">
    <source>
        <dbReference type="EnsemblProtists" id="EKX46975"/>
    </source>
</evidence>
<dbReference type="GeneID" id="17303478"/>
<reference evidence="3" key="2">
    <citation type="submission" date="2012-11" db="EMBL/GenBank/DDBJ databases">
        <authorList>
            <person name="Kuo A."/>
            <person name="Curtis B.A."/>
            <person name="Tanifuji G."/>
            <person name="Burki F."/>
            <person name="Gruber A."/>
            <person name="Irimia M."/>
            <person name="Maruyama S."/>
            <person name="Arias M.C."/>
            <person name="Ball S.G."/>
            <person name="Gile G.H."/>
            <person name="Hirakawa Y."/>
            <person name="Hopkins J.F."/>
            <person name="Rensing S.A."/>
            <person name="Schmutz J."/>
            <person name="Symeonidi A."/>
            <person name="Elias M."/>
            <person name="Eveleigh R.J."/>
            <person name="Herman E.K."/>
            <person name="Klute M.J."/>
            <person name="Nakayama T."/>
            <person name="Obornik M."/>
            <person name="Reyes-Prieto A."/>
            <person name="Armbrust E.V."/>
            <person name="Aves S.J."/>
            <person name="Beiko R.G."/>
            <person name="Coutinho P."/>
            <person name="Dacks J.B."/>
            <person name="Durnford D.G."/>
            <person name="Fast N.M."/>
            <person name="Green B.R."/>
            <person name="Grisdale C."/>
            <person name="Hempe F."/>
            <person name="Henrissat B."/>
            <person name="Hoppner M.P."/>
            <person name="Ishida K.-I."/>
            <person name="Kim E."/>
            <person name="Koreny L."/>
            <person name="Kroth P.G."/>
            <person name="Liu Y."/>
            <person name="Malik S.-B."/>
            <person name="Maier U.G."/>
            <person name="McRose D."/>
            <person name="Mock T."/>
            <person name="Neilson J.A."/>
            <person name="Onodera N.T."/>
            <person name="Poole A.M."/>
            <person name="Pritham E.J."/>
            <person name="Richards T.A."/>
            <person name="Rocap G."/>
            <person name="Roy S.W."/>
            <person name="Sarai C."/>
            <person name="Schaack S."/>
            <person name="Shirato S."/>
            <person name="Slamovits C.H."/>
            <person name="Spencer D.F."/>
            <person name="Suzuki S."/>
            <person name="Worden A.Z."/>
            <person name="Zauner S."/>
            <person name="Barry K."/>
            <person name="Bell C."/>
            <person name="Bharti A.K."/>
            <person name="Crow J.A."/>
            <person name="Grimwood J."/>
            <person name="Kramer R."/>
            <person name="Lindquist E."/>
            <person name="Lucas S."/>
            <person name="Salamov A."/>
            <person name="McFadden G.I."/>
            <person name="Lane C.E."/>
            <person name="Keeling P.J."/>
            <person name="Gray M.W."/>
            <person name="Grigoriev I.V."/>
            <person name="Archibald J.M."/>
        </authorList>
    </citation>
    <scope>NUCLEOTIDE SEQUENCE</scope>
    <source>
        <strain evidence="3">CCMP2712</strain>
    </source>
</reference>
<evidence type="ECO:0000313" key="1">
    <source>
        <dbReference type="EMBL" id="EKX46975.1"/>
    </source>
</evidence>
<dbReference type="PANTHER" id="PTHR47236">
    <property type="entry name" value="GENE, 32742-RELATED-RELATED"/>
    <property type="match status" value="1"/>
</dbReference>
<sequence>MYCNGYGLTKPSGKCLDGYFCPPGSKSPTPPNGLCHPGSFCPNGTEFPLPCPPRTFNPTIGASDIFACIPCSPGMYCSEENNTIPDGPCSAGFFCLGGSNSSSPEGTFGNICPTGSFCPTGSY</sequence>
<dbReference type="EMBL" id="JH992992">
    <property type="protein sequence ID" value="EKX46975.1"/>
    <property type="molecule type" value="Genomic_DNA"/>
</dbReference>
<reference evidence="2" key="3">
    <citation type="submission" date="2016-03" db="UniProtKB">
        <authorList>
            <consortium name="EnsemblProtists"/>
        </authorList>
    </citation>
    <scope>IDENTIFICATION</scope>
</reference>
<dbReference type="EnsemblProtists" id="EKX46975">
    <property type="protein sequence ID" value="EKX46975"/>
    <property type="gene ID" value="GUITHDRAFT_70228"/>
</dbReference>
<dbReference type="PANTHER" id="PTHR47236:SF4">
    <property type="entry name" value="GENE 9195-RELATED"/>
    <property type="match status" value="1"/>
</dbReference>
<protein>
    <recommendedName>
        <fullName evidence="4">Tyrosine-protein kinase ephrin type A/B receptor-like domain-containing protein</fullName>
    </recommendedName>
</protein>
<evidence type="ECO:0008006" key="4">
    <source>
        <dbReference type="Google" id="ProtNLM"/>
    </source>
</evidence>
<dbReference type="OrthoDB" id="439917at2759"/>
<organism evidence="1">
    <name type="scientific">Guillardia theta (strain CCMP2712)</name>
    <name type="common">Cryptophyte</name>
    <dbReference type="NCBI Taxonomy" id="905079"/>
    <lineage>
        <taxon>Eukaryota</taxon>
        <taxon>Cryptophyceae</taxon>
        <taxon>Pyrenomonadales</taxon>
        <taxon>Geminigeraceae</taxon>
        <taxon>Guillardia</taxon>
    </lineage>
</organism>
<dbReference type="Proteomes" id="UP000011087">
    <property type="component" value="Unassembled WGS sequence"/>
</dbReference>
<dbReference type="Gene3D" id="2.10.50.10">
    <property type="entry name" value="Tumor Necrosis Factor Receptor, subunit A, domain 2"/>
    <property type="match status" value="1"/>
</dbReference>
<feature type="non-terminal residue" evidence="1">
    <location>
        <position position="123"/>
    </location>
</feature>
<accession>L1JFV0</accession>
<dbReference type="AlphaFoldDB" id="L1JFV0"/>
<dbReference type="HOGENOM" id="CLU_2021340_0_0_1"/>
<dbReference type="PaxDb" id="55529-EKX46975"/>
<dbReference type="SMART" id="SM01411">
    <property type="entry name" value="Ephrin_rec_like"/>
    <property type="match status" value="1"/>
</dbReference>
<dbReference type="RefSeq" id="XP_005833955.1">
    <property type="nucleotide sequence ID" value="XM_005833898.1"/>
</dbReference>
<proteinExistence type="predicted"/>
<gene>
    <name evidence="1" type="ORF">GUITHDRAFT_70228</name>
</gene>